<gene>
    <name evidence="1" type="ORF">Q4F19_13195</name>
</gene>
<keyword evidence="2" id="KW-1185">Reference proteome</keyword>
<dbReference type="Proteomes" id="UP001169764">
    <property type="component" value="Unassembled WGS sequence"/>
</dbReference>
<reference evidence="1" key="1">
    <citation type="submission" date="2023-07" db="EMBL/GenBank/DDBJ databases">
        <authorList>
            <person name="Kim M."/>
        </authorList>
    </citation>
    <scope>NUCLEOTIDE SEQUENCE</scope>
    <source>
        <strain evidence="1">BIUV-7</strain>
    </source>
</reference>
<name>A0ABT8YAH6_9SPHN</name>
<accession>A0ABT8YAH6</accession>
<sequence length="110" mass="12202">MVWPGLIRSFGPVRISVRLDPQLHDRLHKRAAAAQVPFSAFIRSVLEQAADPNGRYIYSSQDEILATTIQILSILATSVGDRAPDTLKRGMAEARALLRDRGLLDPDLPR</sequence>
<evidence type="ECO:0000313" key="2">
    <source>
        <dbReference type="Proteomes" id="UP001169764"/>
    </source>
</evidence>
<evidence type="ECO:0000313" key="1">
    <source>
        <dbReference type="EMBL" id="MDO6415343.1"/>
    </source>
</evidence>
<dbReference type="SUPFAM" id="SSF47598">
    <property type="entry name" value="Ribbon-helix-helix"/>
    <property type="match status" value="1"/>
</dbReference>
<dbReference type="EMBL" id="JAUOTP010000005">
    <property type="protein sequence ID" value="MDO6415343.1"/>
    <property type="molecule type" value="Genomic_DNA"/>
</dbReference>
<organism evidence="1 2">
    <name type="scientific">Sphingomonas natans</name>
    <dbReference type="NCBI Taxonomy" id="3063330"/>
    <lineage>
        <taxon>Bacteria</taxon>
        <taxon>Pseudomonadati</taxon>
        <taxon>Pseudomonadota</taxon>
        <taxon>Alphaproteobacteria</taxon>
        <taxon>Sphingomonadales</taxon>
        <taxon>Sphingomonadaceae</taxon>
        <taxon>Sphingomonas</taxon>
    </lineage>
</organism>
<proteinExistence type="predicted"/>
<dbReference type="InterPro" id="IPR010985">
    <property type="entry name" value="Ribbon_hlx_hlx"/>
</dbReference>
<protein>
    <submittedName>
        <fullName evidence="1">CopG family transcriptional regulator</fullName>
    </submittedName>
</protein>
<comment type="caution">
    <text evidence="1">The sequence shown here is derived from an EMBL/GenBank/DDBJ whole genome shotgun (WGS) entry which is preliminary data.</text>
</comment>